<dbReference type="Pfam" id="PF05305">
    <property type="entry name" value="DUF732"/>
    <property type="match status" value="1"/>
</dbReference>
<proteinExistence type="predicted"/>
<dbReference type="AlphaFoldDB" id="A0A1X2D7E4"/>
<dbReference type="InterPro" id="IPR007969">
    <property type="entry name" value="DUF732"/>
</dbReference>
<dbReference type="Proteomes" id="UP000193087">
    <property type="component" value="Unassembled WGS sequence"/>
</dbReference>
<evidence type="ECO:0000313" key="3">
    <source>
        <dbReference type="EMBL" id="ORW84068.1"/>
    </source>
</evidence>
<dbReference type="STRING" id="486698.AWC22_13820"/>
<sequence>MRDRETIDSELRLLALRRQSVREQGGQPSSEQVDKLLDERLGHRAEASKTEAAGDPIGDVTPHMRAGVPRRFGPLSLLPLSLLAAGAALVAMFGGHNQQSAEPAPAEVLPPSISQTKTAVPQAQTPIDLADRVFLDVLNKEGVPVPSHEYATAQAHSVCGFLERQPNLAEAVRFVQQSSIWDADQSAHFAAGAVVTYCPQYVSATPPMQPGLQNSLSDLQAIQRDMQSIQGDLQSIRDHLPALPGE</sequence>
<keyword evidence="1" id="KW-1133">Transmembrane helix</keyword>
<dbReference type="GeneID" id="93496999"/>
<keyword evidence="4" id="KW-1185">Reference proteome</keyword>
<evidence type="ECO:0000259" key="2">
    <source>
        <dbReference type="Pfam" id="PF05305"/>
    </source>
</evidence>
<evidence type="ECO:0000313" key="4">
    <source>
        <dbReference type="Proteomes" id="UP000193087"/>
    </source>
</evidence>
<evidence type="ECO:0000256" key="1">
    <source>
        <dbReference type="SAM" id="Phobius"/>
    </source>
</evidence>
<keyword evidence="1" id="KW-0812">Transmembrane</keyword>
<feature type="domain" description="DUF732" evidence="2">
    <location>
        <begin position="130"/>
        <end position="200"/>
    </location>
</feature>
<keyword evidence="1" id="KW-0472">Membrane</keyword>
<reference evidence="3 4" key="1">
    <citation type="submission" date="2016-01" db="EMBL/GenBank/DDBJ databases">
        <title>The new phylogeny of the genus Mycobacterium.</title>
        <authorList>
            <person name="Tarcisio F."/>
            <person name="Conor M."/>
            <person name="Antonella G."/>
            <person name="Elisabetta G."/>
            <person name="Giulia F.S."/>
            <person name="Sara T."/>
            <person name="Anna F."/>
            <person name="Clotilde B."/>
            <person name="Roberto B."/>
            <person name="Veronica D.S."/>
            <person name="Fabio R."/>
            <person name="Monica P."/>
            <person name="Olivier J."/>
            <person name="Enrico T."/>
            <person name="Nicola S."/>
        </authorList>
    </citation>
    <scope>NUCLEOTIDE SEQUENCE [LARGE SCALE GENOMIC DNA]</scope>
    <source>
        <strain evidence="3 4">DSM 45176</strain>
    </source>
</reference>
<organism evidence="3 4">
    <name type="scientific">Mycobacterium riyadhense</name>
    <dbReference type="NCBI Taxonomy" id="486698"/>
    <lineage>
        <taxon>Bacteria</taxon>
        <taxon>Bacillati</taxon>
        <taxon>Actinomycetota</taxon>
        <taxon>Actinomycetes</taxon>
        <taxon>Mycobacteriales</taxon>
        <taxon>Mycobacteriaceae</taxon>
        <taxon>Mycobacterium</taxon>
    </lineage>
</organism>
<dbReference type="RefSeq" id="WP_085249580.1">
    <property type="nucleotide sequence ID" value="NZ_CAJMWJ010000001.1"/>
</dbReference>
<dbReference type="EMBL" id="LQPQ01000038">
    <property type="protein sequence ID" value="ORW84068.1"/>
    <property type="molecule type" value="Genomic_DNA"/>
</dbReference>
<protein>
    <recommendedName>
        <fullName evidence="2">DUF732 domain-containing protein</fullName>
    </recommendedName>
</protein>
<gene>
    <name evidence="3" type="ORF">AWC22_13820</name>
</gene>
<feature type="transmembrane region" description="Helical" evidence="1">
    <location>
        <begin position="72"/>
        <end position="93"/>
    </location>
</feature>
<dbReference type="OrthoDB" id="4734457at2"/>
<name>A0A1X2D7E4_9MYCO</name>
<accession>A0A1X2D7E4</accession>
<comment type="caution">
    <text evidence="3">The sequence shown here is derived from an EMBL/GenBank/DDBJ whole genome shotgun (WGS) entry which is preliminary data.</text>
</comment>